<sequence length="594" mass="67294">MALDGVFLSEIRKELLPLIGGRVDKIHQPSKGELLIAVRTFDGIKKLLINTVAGTARLHLTTAEIENPKQPPMFCMLMRKHLSSAKLVDIRQPAFERVIMLDFDASNELGDIVRLTVTVELMGRRANLMLTDADGKIIDSIKRISSETSETPVLPGVKYTLPESDDRLSLTECGREEFEEKLSEFPKLELSKGIMKTLQGISPVFARECAFFVSHSAEVIVGDMTDDHRDRLWFFIKKIRAQFDSGENRYTVLKTTGGELKDFCFCNIDQYGGLMVTKHFDSPSQLLDFFYAERDTLSRTKQKAQDLFRLLANTIDRTESRVKNQQLELKDCAKREQLKQYGDLITANLYALEKGMTEAKLINFYDEAQNEVTVKLDKRLTPVQNAQKYFKEYRKLDTAEKVLKELIAKGEEEAKYLDTVLDALTRARTEGDIAALRQELTEQGYISRSRQKGKPPKALPPMKFTSSDGYEIRVGRNNAQNDRLTCKESKKTDVWLHAKEITGCHVVISCPDRGEAAKFTPDELPPDRTIEEAAVIAAYYSKAKTSSRADVDYTFIKFVKKPAGSKPGMVIFTHNYTITVKPDEELVMSLIHNS</sequence>
<evidence type="ECO:0000313" key="7">
    <source>
        <dbReference type="EMBL" id="EGC03397.1"/>
    </source>
</evidence>
<keyword evidence="4 5" id="KW-0648">Protein biosynthesis</keyword>
<organism evidence="7 8">
    <name type="scientific">Ruminococcus albus 8</name>
    <dbReference type="NCBI Taxonomy" id="246199"/>
    <lineage>
        <taxon>Bacteria</taxon>
        <taxon>Bacillati</taxon>
        <taxon>Bacillota</taxon>
        <taxon>Clostridia</taxon>
        <taxon>Eubacteriales</taxon>
        <taxon>Oscillospiraceae</taxon>
        <taxon>Ruminococcus</taxon>
    </lineage>
</organism>
<dbReference type="PANTHER" id="PTHR15239">
    <property type="entry name" value="NUCLEAR EXPORT MEDIATOR FACTOR NEMF"/>
    <property type="match status" value="1"/>
</dbReference>
<dbReference type="HAMAP" id="MF_00844_B">
    <property type="entry name" value="RqcH_B"/>
    <property type="match status" value="1"/>
</dbReference>
<dbReference type="Pfam" id="PF05833">
    <property type="entry name" value="NFACT_N"/>
    <property type="match status" value="1"/>
</dbReference>
<protein>
    <recommendedName>
        <fullName evidence="5">Rqc2 homolog RqcH</fullName>
        <shortName evidence="5">RqcH</shortName>
    </recommendedName>
</protein>
<dbReference type="GO" id="GO:0072344">
    <property type="term" value="P:rescue of stalled ribosome"/>
    <property type="evidence" value="ECO:0007669"/>
    <property type="project" value="UniProtKB-UniRule"/>
</dbReference>
<dbReference type="GO" id="GO:1990112">
    <property type="term" value="C:RQC complex"/>
    <property type="evidence" value="ECO:0007669"/>
    <property type="project" value="TreeGrafter"/>
</dbReference>
<gene>
    <name evidence="5" type="primary">rqcH</name>
    <name evidence="7" type="ORF">CUS_6623</name>
</gene>
<comment type="similarity">
    <text evidence="5">Belongs to the NEMF family.</text>
</comment>
<dbReference type="InterPro" id="IPR051608">
    <property type="entry name" value="RQC_Subunit_NEMF"/>
</dbReference>
<dbReference type="OrthoDB" id="9766163at2"/>
<dbReference type="eggNOG" id="COG1293">
    <property type="taxonomic scope" value="Bacteria"/>
</dbReference>
<dbReference type="RefSeq" id="WP_002848722.1">
    <property type="nucleotide sequence ID" value="NZ_ADKM02000066.1"/>
</dbReference>
<dbReference type="InterPro" id="IPR008532">
    <property type="entry name" value="NFACT_RNA-bd"/>
</dbReference>
<keyword evidence="2 5" id="KW-0699">rRNA-binding</keyword>
<dbReference type="Proteomes" id="UP000004259">
    <property type="component" value="Unassembled WGS sequence"/>
</dbReference>
<keyword evidence="3 5" id="KW-0694">RNA-binding</keyword>
<comment type="caution">
    <text evidence="7">The sequence shown here is derived from an EMBL/GenBank/DDBJ whole genome shotgun (WGS) entry which is preliminary data.</text>
</comment>
<evidence type="ECO:0000256" key="5">
    <source>
        <dbReference type="HAMAP-Rule" id="MF_00844"/>
    </source>
</evidence>
<dbReference type="GO" id="GO:0019843">
    <property type="term" value="F:rRNA binding"/>
    <property type="evidence" value="ECO:0007669"/>
    <property type="project" value="UniProtKB-UniRule"/>
</dbReference>
<evidence type="ECO:0000256" key="1">
    <source>
        <dbReference type="ARBA" id="ARBA00022555"/>
    </source>
</evidence>
<reference evidence="7 8" key="1">
    <citation type="submission" date="2011-02" db="EMBL/GenBank/DDBJ databases">
        <authorList>
            <person name="Nelson K.E."/>
            <person name="Sutton G."/>
            <person name="Torralba M."/>
            <person name="Durkin S."/>
            <person name="Harkins D."/>
            <person name="Montgomery R."/>
            <person name="Ziemer C."/>
            <person name="Klaassens E."/>
            <person name="Ocuiv P."/>
            <person name="Morrison M."/>
        </authorList>
    </citation>
    <scope>NUCLEOTIDE SEQUENCE [LARGE SCALE GENOMIC DNA]</scope>
    <source>
        <strain evidence="7 8">8</strain>
    </source>
</reference>
<dbReference type="InterPro" id="IPR043682">
    <property type="entry name" value="RqcH_bacterial"/>
</dbReference>
<evidence type="ECO:0000256" key="2">
    <source>
        <dbReference type="ARBA" id="ARBA00022730"/>
    </source>
</evidence>
<dbReference type="GO" id="GO:0000049">
    <property type="term" value="F:tRNA binding"/>
    <property type="evidence" value="ECO:0007669"/>
    <property type="project" value="UniProtKB-UniRule"/>
</dbReference>
<dbReference type="PANTHER" id="PTHR15239:SF6">
    <property type="entry name" value="RIBOSOME QUALITY CONTROL COMPLEX SUBUNIT NEMF"/>
    <property type="match status" value="1"/>
</dbReference>
<name>E9SBF0_RUMAL</name>
<comment type="function">
    <text evidence="5">Key component of the ribosome quality control system (RQC), a ribosome-associated complex that mediates the extraction of incompletely synthesized nascent chains from stalled ribosomes and their subsequent degradation. RqcH recruits Ala-charged tRNA, and with RqcP directs the elongation of stalled nascent chains on 50S ribosomal subunits, leading to non-templated C-terminal alanine extensions (Ala tail). The Ala tail promotes nascent chain degradation. May add between 1 and at least 8 Ala residues. Binds to stalled 50S ribosomal subunits.</text>
</comment>
<dbReference type="EMBL" id="ADKM02000066">
    <property type="protein sequence ID" value="EGC03397.1"/>
    <property type="molecule type" value="Genomic_DNA"/>
</dbReference>
<keyword evidence="1 5" id="KW-0820">tRNA-binding</keyword>
<evidence type="ECO:0000256" key="3">
    <source>
        <dbReference type="ARBA" id="ARBA00022884"/>
    </source>
</evidence>
<dbReference type="AlphaFoldDB" id="E9SBF0"/>
<feature type="domain" description="NFACT RNA-binding" evidence="6">
    <location>
        <begin position="463"/>
        <end position="564"/>
    </location>
</feature>
<evidence type="ECO:0000259" key="6">
    <source>
        <dbReference type="Pfam" id="PF05670"/>
    </source>
</evidence>
<proteinExistence type="inferred from homology"/>
<dbReference type="GO" id="GO:0043023">
    <property type="term" value="F:ribosomal large subunit binding"/>
    <property type="evidence" value="ECO:0007669"/>
    <property type="project" value="UniProtKB-UniRule"/>
</dbReference>
<dbReference type="Pfam" id="PF05670">
    <property type="entry name" value="NFACT-R_1"/>
    <property type="match status" value="1"/>
</dbReference>
<evidence type="ECO:0000256" key="4">
    <source>
        <dbReference type="ARBA" id="ARBA00022917"/>
    </source>
</evidence>
<dbReference type="Gene3D" id="2.30.310.10">
    <property type="entry name" value="ibrinogen binding protein from staphylococcus aureus domain"/>
    <property type="match status" value="1"/>
</dbReference>
<keyword evidence="8" id="KW-1185">Reference proteome</keyword>
<accession>E9SBF0</accession>
<comment type="subunit">
    <text evidence="5">Associates with stalled 50S ribosomal subunits. Binds to RqcP.</text>
</comment>
<evidence type="ECO:0000313" key="8">
    <source>
        <dbReference type="Proteomes" id="UP000004259"/>
    </source>
</evidence>
<dbReference type="STRING" id="246199.CUS_6623"/>